<feature type="signal peptide" evidence="2">
    <location>
        <begin position="1"/>
        <end position="23"/>
    </location>
</feature>
<evidence type="ECO:0000313" key="4">
    <source>
        <dbReference type="RefSeq" id="XP_022345712.1"/>
    </source>
</evidence>
<proteinExistence type="predicted"/>
<accession>A0A8B8F0K0</accession>
<keyword evidence="1" id="KW-1133">Transmembrane helix</keyword>
<protein>
    <submittedName>
        <fullName evidence="4">Uncharacterized protein LOC111138162</fullName>
    </submittedName>
</protein>
<gene>
    <name evidence="4" type="primary">LOC111138162</name>
</gene>
<evidence type="ECO:0000256" key="2">
    <source>
        <dbReference type="SAM" id="SignalP"/>
    </source>
</evidence>
<feature type="chain" id="PRO_5034982643" evidence="2">
    <location>
        <begin position="24"/>
        <end position="103"/>
    </location>
</feature>
<keyword evidence="1" id="KW-0472">Membrane</keyword>
<dbReference type="Proteomes" id="UP000694844">
    <property type="component" value="Chromosome 5"/>
</dbReference>
<dbReference type="GeneID" id="111138162"/>
<reference evidence="4" key="1">
    <citation type="submission" date="2025-08" db="UniProtKB">
        <authorList>
            <consortium name="RefSeq"/>
        </authorList>
    </citation>
    <scope>IDENTIFICATION</scope>
    <source>
        <tissue evidence="4">Whole sample</tissue>
    </source>
</reference>
<organism evidence="3 4">
    <name type="scientific">Crassostrea virginica</name>
    <name type="common">Eastern oyster</name>
    <dbReference type="NCBI Taxonomy" id="6565"/>
    <lineage>
        <taxon>Eukaryota</taxon>
        <taxon>Metazoa</taxon>
        <taxon>Spiralia</taxon>
        <taxon>Lophotrochozoa</taxon>
        <taxon>Mollusca</taxon>
        <taxon>Bivalvia</taxon>
        <taxon>Autobranchia</taxon>
        <taxon>Pteriomorphia</taxon>
        <taxon>Ostreida</taxon>
        <taxon>Ostreoidea</taxon>
        <taxon>Ostreidae</taxon>
        <taxon>Crassostrea</taxon>
    </lineage>
</organism>
<dbReference type="KEGG" id="cvn:111138162"/>
<feature type="transmembrane region" description="Helical" evidence="1">
    <location>
        <begin position="63"/>
        <end position="84"/>
    </location>
</feature>
<keyword evidence="2" id="KW-0732">Signal</keyword>
<dbReference type="OrthoDB" id="6144996at2759"/>
<evidence type="ECO:0000313" key="3">
    <source>
        <dbReference type="Proteomes" id="UP000694844"/>
    </source>
</evidence>
<evidence type="ECO:0000256" key="1">
    <source>
        <dbReference type="SAM" id="Phobius"/>
    </source>
</evidence>
<name>A0A8B8F0K0_CRAVI</name>
<dbReference type="AlphaFoldDB" id="A0A8B8F0K0"/>
<keyword evidence="3" id="KW-1185">Reference proteome</keyword>
<sequence>MKAVAILGSLCLWMVICSSSVEGFDLDDIACPPGYHYCDGTLYCCPSGYICTGTSTCLHLAVIIGPIVGLVLIIACIVVCCICCRRRRSTPGVVYSPTPQGKM</sequence>
<dbReference type="RefSeq" id="XP_022345712.1">
    <property type="nucleotide sequence ID" value="XM_022490004.1"/>
</dbReference>
<keyword evidence="1" id="KW-0812">Transmembrane</keyword>